<gene>
    <name evidence="2" type="ORF">OSB04_024829</name>
</gene>
<evidence type="ECO:0000313" key="2">
    <source>
        <dbReference type="EMBL" id="KAJ9545122.1"/>
    </source>
</evidence>
<dbReference type="EMBL" id="JARYMX010000006">
    <property type="protein sequence ID" value="KAJ9545122.1"/>
    <property type="molecule type" value="Genomic_DNA"/>
</dbReference>
<feature type="region of interest" description="Disordered" evidence="1">
    <location>
        <begin position="1"/>
        <end position="46"/>
    </location>
</feature>
<keyword evidence="3" id="KW-1185">Reference proteome</keyword>
<protein>
    <submittedName>
        <fullName evidence="2">Uncharacterized protein</fullName>
    </submittedName>
</protein>
<organism evidence="2 3">
    <name type="scientific">Centaurea solstitialis</name>
    <name type="common">yellow star-thistle</name>
    <dbReference type="NCBI Taxonomy" id="347529"/>
    <lineage>
        <taxon>Eukaryota</taxon>
        <taxon>Viridiplantae</taxon>
        <taxon>Streptophyta</taxon>
        <taxon>Embryophyta</taxon>
        <taxon>Tracheophyta</taxon>
        <taxon>Spermatophyta</taxon>
        <taxon>Magnoliopsida</taxon>
        <taxon>eudicotyledons</taxon>
        <taxon>Gunneridae</taxon>
        <taxon>Pentapetalae</taxon>
        <taxon>asterids</taxon>
        <taxon>campanulids</taxon>
        <taxon>Asterales</taxon>
        <taxon>Asteraceae</taxon>
        <taxon>Carduoideae</taxon>
        <taxon>Cardueae</taxon>
        <taxon>Centaureinae</taxon>
        <taxon>Centaurea</taxon>
    </lineage>
</organism>
<comment type="caution">
    <text evidence="2">The sequence shown here is derived from an EMBL/GenBank/DDBJ whole genome shotgun (WGS) entry which is preliminary data.</text>
</comment>
<dbReference type="Proteomes" id="UP001172457">
    <property type="component" value="Chromosome 6"/>
</dbReference>
<accession>A0AA38W123</accession>
<evidence type="ECO:0000313" key="3">
    <source>
        <dbReference type="Proteomes" id="UP001172457"/>
    </source>
</evidence>
<evidence type="ECO:0000256" key="1">
    <source>
        <dbReference type="SAM" id="MobiDB-lite"/>
    </source>
</evidence>
<proteinExistence type="predicted"/>
<sequence>MKKMKKERQKKKNKDRVGSGSGGPESDRRAQNPSRTSDLSLLNPSRTSGAHFFSNHSFFSQINGLITPCCHRHQYPEFYSNHFGDG</sequence>
<name>A0AA38W123_9ASTR</name>
<feature type="compositionally biased region" description="Polar residues" evidence="1">
    <location>
        <begin position="31"/>
        <end position="46"/>
    </location>
</feature>
<reference evidence="2" key="1">
    <citation type="submission" date="2023-03" db="EMBL/GenBank/DDBJ databases">
        <title>Chromosome-scale reference genome and RAD-based genetic map of yellow starthistle (Centaurea solstitialis) reveal putative structural variation and QTLs associated with invader traits.</title>
        <authorList>
            <person name="Reatini B."/>
            <person name="Cang F.A."/>
            <person name="Jiang Q."/>
            <person name="Mckibben M.T.W."/>
            <person name="Barker M.S."/>
            <person name="Rieseberg L.H."/>
            <person name="Dlugosch K.M."/>
        </authorList>
    </citation>
    <scope>NUCLEOTIDE SEQUENCE</scope>
    <source>
        <strain evidence="2">CAN-66</strain>
        <tissue evidence="2">Leaf</tissue>
    </source>
</reference>
<feature type="compositionally biased region" description="Basic residues" evidence="1">
    <location>
        <begin position="1"/>
        <end position="14"/>
    </location>
</feature>
<dbReference type="AlphaFoldDB" id="A0AA38W123"/>